<dbReference type="EMBL" id="JALD01000018">
    <property type="protein sequence ID" value="EUD12444.1"/>
    <property type="molecule type" value="Genomic_DNA"/>
</dbReference>
<protein>
    <submittedName>
        <fullName evidence="2">PF05449 family protein</fullName>
    </submittedName>
</protein>
<dbReference type="GeneID" id="57293628"/>
<dbReference type="Pfam" id="PF05449">
    <property type="entry name" value="Phage_holin_3_7"/>
    <property type="match status" value="1"/>
</dbReference>
<gene>
    <name evidence="2" type="ORF">HMPREF1563_0911</name>
</gene>
<proteinExistence type="predicted"/>
<organism evidence="2 3">
    <name type="scientific">Providencia alcalifaciens 205/92</name>
    <dbReference type="NCBI Taxonomy" id="1256988"/>
    <lineage>
        <taxon>Bacteria</taxon>
        <taxon>Pseudomonadati</taxon>
        <taxon>Pseudomonadota</taxon>
        <taxon>Gammaproteobacteria</taxon>
        <taxon>Enterobacterales</taxon>
        <taxon>Morganellaceae</taxon>
        <taxon>Providencia</taxon>
    </lineage>
</organism>
<dbReference type="Proteomes" id="UP000022311">
    <property type="component" value="Unassembled WGS sequence"/>
</dbReference>
<feature type="transmembrane region" description="Helical" evidence="1">
    <location>
        <begin position="38"/>
        <end position="56"/>
    </location>
</feature>
<dbReference type="RefSeq" id="WP_006658813.1">
    <property type="nucleotide sequence ID" value="NZ_JALD01000018.1"/>
</dbReference>
<evidence type="ECO:0000256" key="1">
    <source>
        <dbReference type="SAM" id="Phobius"/>
    </source>
</evidence>
<keyword evidence="1" id="KW-1133">Transmembrane helix</keyword>
<comment type="caution">
    <text evidence="2">The sequence shown here is derived from an EMBL/GenBank/DDBJ whole genome shotgun (WGS) entry which is preliminary data.</text>
</comment>
<sequence>MTYDKSLLIINALICLIMFFRGLYFVRGDKGYSRLGGWLAWVFLGYSISVPVFSYLDPTYQVGIQNLIPNSFLCAALFAKRGNVMQLLKKVG</sequence>
<feature type="transmembrane region" description="Helical" evidence="1">
    <location>
        <begin position="6"/>
        <end position="26"/>
    </location>
</feature>
<evidence type="ECO:0000313" key="2">
    <source>
        <dbReference type="EMBL" id="EUD12444.1"/>
    </source>
</evidence>
<name>A0AAV3M9C5_9GAMM</name>
<accession>A0AAV3M9C5</accession>
<evidence type="ECO:0000313" key="3">
    <source>
        <dbReference type="Proteomes" id="UP000022311"/>
    </source>
</evidence>
<dbReference type="AlphaFoldDB" id="A0AAV3M9C5"/>
<reference evidence="2 3" key="1">
    <citation type="submission" date="2014-01" db="EMBL/GenBank/DDBJ databases">
        <authorList>
            <person name="Durkin A.S."/>
            <person name="McCorrison J."/>
            <person name="Torralba M."/>
            <person name="Gillis M."/>
            <person name="Haft D.H."/>
            <person name="Methe B."/>
            <person name="Sutton G."/>
            <person name="Nelson K.E."/>
        </authorList>
    </citation>
    <scope>NUCLEOTIDE SEQUENCE [LARGE SCALE GENOMIC DNA]</scope>
    <source>
        <strain evidence="2 3">205/92</strain>
    </source>
</reference>
<keyword evidence="1" id="KW-0812">Transmembrane</keyword>
<keyword evidence="1" id="KW-0472">Membrane</keyword>
<dbReference type="InterPro" id="IPR008473">
    <property type="entry name" value="Phage_holin_3_7"/>
</dbReference>